<dbReference type="PANTHER" id="PTHR43343:SF3">
    <property type="entry name" value="PROTEASE DO-LIKE 8, CHLOROPLASTIC"/>
    <property type="match status" value="1"/>
</dbReference>
<reference evidence="6 7" key="1">
    <citation type="journal article" date="2009" name="Stand. Genomic Sci.">
        <title>Complete genome sequence of Stackebrandtia nassauensis type strain (LLR-40K-21).</title>
        <authorList>
            <person name="Munk C."/>
            <person name="Lapidus A."/>
            <person name="Copeland A."/>
            <person name="Jando M."/>
            <person name="Mayilraj S."/>
            <person name="Glavina Del Rio T."/>
            <person name="Nolan M."/>
            <person name="Chen F."/>
            <person name="Lucas S."/>
            <person name="Tice H."/>
            <person name="Cheng J.F."/>
            <person name="Han C."/>
            <person name="Detter J.C."/>
            <person name="Bruce D."/>
            <person name="Goodwin L."/>
            <person name="Chain P."/>
            <person name="Pitluck S."/>
            <person name="Goker M."/>
            <person name="Ovchinikova G."/>
            <person name="Pati A."/>
            <person name="Ivanova N."/>
            <person name="Mavromatis K."/>
            <person name="Chen A."/>
            <person name="Palaniappan K."/>
            <person name="Land M."/>
            <person name="Hauser L."/>
            <person name="Chang Y.J."/>
            <person name="Jeffries C.D."/>
            <person name="Bristow J."/>
            <person name="Eisen J.A."/>
            <person name="Markowitz V."/>
            <person name="Hugenholtz P."/>
            <person name="Kyrpides N.C."/>
            <person name="Klenk H.P."/>
        </authorList>
    </citation>
    <scope>NUCLEOTIDE SEQUENCE [LARGE SCALE GENOMIC DNA]</scope>
    <source>
        <strain evidence="7">DSM 44728 / CIP 108903 / NRRL B-16338 / NBRC 102104 / LLR-40K-21</strain>
    </source>
</reference>
<dbReference type="GO" id="GO:0006508">
    <property type="term" value="P:proteolysis"/>
    <property type="evidence" value="ECO:0007669"/>
    <property type="project" value="UniProtKB-KW"/>
</dbReference>
<evidence type="ECO:0000313" key="6">
    <source>
        <dbReference type="EMBL" id="ADD40418.1"/>
    </source>
</evidence>
<evidence type="ECO:0000256" key="4">
    <source>
        <dbReference type="SAM" id="MobiDB-lite"/>
    </source>
</evidence>
<dbReference type="OrthoDB" id="9758917at2"/>
<evidence type="ECO:0000313" key="7">
    <source>
        <dbReference type="Proteomes" id="UP000000844"/>
    </source>
</evidence>
<dbReference type="AlphaFoldDB" id="D3Q719"/>
<dbReference type="InterPro" id="IPR051201">
    <property type="entry name" value="Chloro_Bact_Ser_Proteases"/>
</dbReference>
<dbReference type="SUPFAM" id="SSF50494">
    <property type="entry name" value="Trypsin-like serine proteases"/>
    <property type="match status" value="1"/>
</dbReference>
<dbReference type="Pfam" id="PF13180">
    <property type="entry name" value="PDZ_2"/>
    <property type="match status" value="1"/>
</dbReference>
<keyword evidence="7" id="KW-1185">Reference proteome</keyword>
<accession>D3Q719</accession>
<sequence>MADGTVPTPGAQPPGWEARPDWRTPGPGQAQPSPTPAPANRPDSSAWWAQGAATDPWRDPSTTAVVRHTPPPMLPPTEPPLPPPPPARTGLGTIVLVAVLCSVFAGALSTAATLLIAEPGNGSFDSPGGNRPLGEYQDTIKDAMPSVVTIWAESDEGTGNGTGWVYSPEGYIVTNQHVAALAEGEGTKMSIQFSDGTMAKGEVVGAAKSTDIAVIKVDKTDLKALKVANSEELAVGDPVIAIGAPLGLSGTVTDGIVSALDRPVVSGEGESSSEPNTVMAGIQTDAAINPGNSGGPLLDASGQLVGVNTSIYSFANDKGEAGSMGLGFAIPSNQAARVAEELIDDGVATRPVLGTEMEATKVGETGAEVKSVGSKTPAADAGIKDGDVITKFNDTVITDDVQLAALVLKHAPGDSVDLTYERDGKSSETSVELGSAKDD</sequence>
<protein>
    <submittedName>
        <fullName evidence="6">Peptidase S1 and S6 chymotrypsin/Hap</fullName>
    </submittedName>
</protein>
<name>D3Q719_STANL</name>
<comment type="similarity">
    <text evidence="1">Belongs to the peptidase S1C family.</text>
</comment>
<dbReference type="EMBL" id="CP001778">
    <property type="protein sequence ID" value="ADD40418.1"/>
    <property type="molecule type" value="Genomic_DNA"/>
</dbReference>
<proteinExistence type="inferred from homology"/>
<keyword evidence="3" id="KW-0378">Hydrolase</keyword>
<feature type="region of interest" description="Disordered" evidence="4">
    <location>
        <begin position="417"/>
        <end position="439"/>
    </location>
</feature>
<feature type="compositionally biased region" description="Pro residues" evidence="4">
    <location>
        <begin position="69"/>
        <end position="86"/>
    </location>
</feature>
<dbReference type="Gene3D" id="2.30.42.10">
    <property type="match status" value="1"/>
</dbReference>
<organism evidence="6 7">
    <name type="scientific">Stackebrandtia nassauensis (strain DSM 44728 / CIP 108903 / NRRL B-16338 / NBRC 102104 / LLR-40K-21)</name>
    <dbReference type="NCBI Taxonomy" id="446470"/>
    <lineage>
        <taxon>Bacteria</taxon>
        <taxon>Bacillati</taxon>
        <taxon>Actinomycetota</taxon>
        <taxon>Actinomycetes</taxon>
        <taxon>Glycomycetales</taxon>
        <taxon>Glycomycetaceae</taxon>
        <taxon>Stackebrandtia</taxon>
    </lineage>
</organism>
<evidence type="ECO:0000256" key="2">
    <source>
        <dbReference type="ARBA" id="ARBA00022670"/>
    </source>
</evidence>
<dbReference type="InterPro" id="IPR036034">
    <property type="entry name" value="PDZ_sf"/>
</dbReference>
<dbReference type="Gene3D" id="2.40.10.10">
    <property type="entry name" value="Trypsin-like serine proteases"/>
    <property type="match status" value="2"/>
</dbReference>
<feature type="region of interest" description="Disordered" evidence="4">
    <location>
        <begin position="1"/>
        <end position="86"/>
    </location>
</feature>
<dbReference type="InterPro" id="IPR001940">
    <property type="entry name" value="Peptidase_S1C"/>
</dbReference>
<evidence type="ECO:0000259" key="5">
    <source>
        <dbReference type="SMART" id="SM00228"/>
    </source>
</evidence>
<dbReference type="HOGENOM" id="CLU_020120_3_1_11"/>
<dbReference type="Proteomes" id="UP000000844">
    <property type="component" value="Chromosome"/>
</dbReference>
<feature type="domain" description="PDZ" evidence="5">
    <location>
        <begin position="351"/>
        <end position="424"/>
    </location>
</feature>
<dbReference type="STRING" id="446470.Snas_0705"/>
<dbReference type="PANTHER" id="PTHR43343">
    <property type="entry name" value="PEPTIDASE S12"/>
    <property type="match status" value="1"/>
</dbReference>
<dbReference type="SUPFAM" id="SSF50156">
    <property type="entry name" value="PDZ domain-like"/>
    <property type="match status" value="1"/>
</dbReference>
<dbReference type="InterPro" id="IPR009003">
    <property type="entry name" value="Peptidase_S1_PA"/>
</dbReference>
<evidence type="ECO:0000256" key="1">
    <source>
        <dbReference type="ARBA" id="ARBA00010541"/>
    </source>
</evidence>
<dbReference type="InterPro" id="IPR001478">
    <property type="entry name" value="PDZ"/>
</dbReference>
<dbReference type="MEROPS" id="S01.494"/>
<dbReference type="KEGG" id="sna:Snas_0705"/>
<dbReference type="GO" id="GO:0004252">
    <property type="term" value="F:serine-type endopeptidase activity"/>
    <property type="evidence" value="ECO:0007669"/>
    <property type="project" value="InterPro"/>
</dbReference>
<dbReference type="Pfam" id="PF13365">
    <property type="entry name" value="Trypsin_2"/>
    <property type="match status" value="1"/>
</dbReference>
<evidence type="ECO:0000256" key="3">
    <source>
        <dbReference type="ARBA" id="ARBA00022801"/>
    </source>
</evidence>
<dbReference type="PRINTS" id="PR00834">
    <property type="entry name" value="PROTEASES2C"/>
</dbReference>
<dbReference type="eggNOG" id="COG0265">
    <property type="taxonomic scope" value="Bacteria"/>
</dbReference>
<dbReference type="RefSeq" id="WP_013015989.1">
    <property type="nucleotide sequence ID" value="NC_013947.1"/>
</dbReference>
<dbReference type="InterPro" id="IPR043504">
    <property type="entry name" value="Peptidase_S1_PA_chymotrypsin"/>
</dbReference>
<gene>
    <name evidence="6" type="ordered locus">Snas_0705</name>
</gene>
<dbReference type="SMART" id="SM00228">
    <property type="entry name" value="PDZ"/>
    <property type="match status" value="1"/>
</dbReference>
<keyword evidence="2" id="KW-0645">Protease</keyword>